<dbReference type="RefSeq" id="WP_208427800.1">
    <property type="nucleotide sequence ID" value="NZ_JAEPRJ010000001.1"/>
</dbReference>
<evidence type="ECO:0000256" key="2">
    <source>
        <dbReference type="ARBA" id="ARBA00023125"/>
    </source>
</evidence>
<reference evidence="5 6" key="1">
    <citation type="submission" date="2021-01" db="EMBL/GenBank/DDBJ databases">
        <title>Isolation and description of Catonella massiliensis sp. nov., a novel Catonella species, isolated from a stable periodontitis subject.</title>
        <authorList>
            <person name="Antezack A."/>
            <person name="Boxberger M."/>
            <person name="La Scola B."/>
            <person name="Monnet-Corti V."/>
        </authorList>
    </citation>
    <scope>NUCLEOTIDE SEQUENCE [LARGE SCALE GENOMIC DNA]</scope>
    <source>
        <strain evidence="5 6">Marseille-Q4567</strain>
    </source>
</reference>
<gene>
    <name evidence="5" type="ORF">JJN12_00200</name>
</gene>
<dbReference type="Gene3D" id="3.40.50.2300">
    <property type="match status" value="2"/>
</dbReference>
<dbReference type="PANTHER" id="PTHR30146">
    <property type="entry name" value="LACI-RELATED TRANSCRIPTIONAL REPRESSOR"/>
    <property type="match status" value="1"/>
</dbReference>
<keyword evidence="6" id="KW-1185">Reference proteome</keyword>
<dbReference type="CDD" id="cd01392">
    <property type="entry name" value="HTH_LacI"/>
    <property type="match status" value="1"/>
</dbReference>
<dbReference type="InterPro" id="IPR000843">
    <property type="entry name" value="HTH_LacI"/>
</dbReference>
<sequence>MEKNTTLKDIADKLGISVSTVSRVINGNSVKAANKKLQDDIWRTAKELNYVPNTAAQLLKRSRETDRESLRTIACVFARADTDQSDPFFSEISRALETELLRQGFIMKYSIYNKGLPQAVLETFLKTERVDGVIILGRPDKKIIELVCKYNKYVVYVGLNKIEGDIDQVICDGYEAGMAALKHLQKAGIRKIFYLGETKSEARYKAFKDFMRQHGLAKEPADYTIESPFRLHAAYDKMKHFLKKGELPEGLFCGNDLAALGALKALTEEGIKVPKDISVIGIDDIAMAGFSTPMLTTVSIPKEQLGKKAAKFIVDRILNGNDINVIMMIPFKLIERESAKKVKEVKR</sequence>
<dbReference type="Pfam" id="PF00356">
    <property type="entry name" value="LacI"/>
    <property type="match status" value="1"/>
</dbReference>
<keyword evidence="2 5" id="KW-0238">DNA-binding</keyword>
<evidence type="ECO:0000259" key="4">
    <source>
        <dbReference type="PROSITE" id="PS50932"/>
    </source>
</evidence>
<dbReference type="InterPro" id="IPR028082">
    <property type="entry name" value="Peripla_BP_I"/>
</dbReference>
<dbReference type="CDD" id="cd01544">
    <property type="entry name" value="PBP1_GalR"/>
    <property type="match status" value="1"/>
</dbReference>
<protein>
    <submittedName>
        <fullName evidence="5">LacI family DNA-binding transcriptional regulator</fullName>
    </submittedName>
</protein>
<dbReference type="InterPro" id="IPR010982">
    <property type="entry name" value="Lambda_DNA-bd_dom_sf"/>
</dbReference>
<keyword evidence="1" id="KW-0805">Transcription regulation</keyword>
<name>A0ABS1IY02_9FIRM</name>
<dbReference type="EMBL" id="JAEPRJ010000001">
    <property type="protein sequence ID" value="MBK5896213.1"/>
    <property type="molecule type" value="Genomic_DNA"/>
</dbReference>
<feature type="domain" description="HTH lacI-type" evidence="4">
    <location>
        <begin position="5"/>
        <end position="61"/>
    </location>
</feature>
<keyword evidence="3" id="KW-0804">Transcription</keyword>
<evidence type="ECO:0000313" key="6">
    <source>
        <dbReference type="Proteomes" id="UP000604730"/>
    </source>
</evidence>
<dbReference type="PROSITE" id="PS50932">
    <property type="entry name" value="HTH_LACI_2"/>
    <property type="match status" value="1"/>
</dbReference>
<dbReference type="SMART" id="SM00354">
    <property type="entry name" value="HTH_LACI"/>
    <property type="match status" value="1"/>
</dbReference>
<dbReference type="SUPFAM" id="SSF53822">
    <property type="entry name" value="Periplasmic binding protein-like I"/>
    <property type="match status" value="1"/>
</dbReference>
<evidence type="ECO:0000256" key="1">
    <source>
        <dbReference type="ARBA" id="ARBA00023015"/>
    </source>
</evidence>
<dbReference type="Proteomes" id="UP000604730">
    <property type="component" value="Unassembled WGS sequence"/>
</dbReference>
<evidence type="ECO:0000256" key="3">
    <source>
        <dbReference type="ARBA" id="ARBA00023163"/>
    </source>
</evidence>
<dbReference type="SUPFAM" id="SSF47413">
    <property type="entry name" value="lambda repressor-like DNA-binding domains"/>
    <property type="match status" value="1"/>
</dbReference>
<comment type="caution">
    <text evidence="5">The sequence shown here is derived from an EMBL/GenBank/DDBJ whole genome shotgun (WGS) entry which is preliminary data.</text>
</comment>
<organism evidence="5 6">
    <name type="scientific">Catonella massiliensis</name>
    <dbReference type="NCBI Taxonomy" id="2799636"/>
    <lineage>
        <taxon>Bacteria</taxon>
        <taxon>Bacillati</taxon>
        <taxon>Bacillota</taxon>
        <taxon>Clostridia</taxon>
        <taxon>Lachnospirales</taxon>
        <taxon>Lachnospiraceae</taxon>
        <taxon>Catonella</taxon>
    </lineage>
</organism>
<accession>A0ABS1IY02</accession>
<dbReference type="InterPro" id="IPR046335">
    <property type="entry name" value="LacI/GalR-like_sensor"/>
</dbReference>
<dbReference type="Pfam" id="PF13377">
    <property type="entry name" value="Peripla_BP_3"/>
    <property type="match status" value="1"/>
</dbReference>
<dbReference type="PANTHER" id="PTHR30146:SF109">
    <property type="entry name" value="HTH-TYPE TRANSCRIPTIONAL REGULATOR GALS"/>
    <property type="match status" value="1"/>
</dbReference>
<proteinExistence type="predicted"/>
<dbReference type="Gene3D" id="1.10.260.40">
    <property type="entry name" value="lambda repressor-like DNA-binding domains"/>
    <property type="match status" value="1"/>
</dbReference>
<dbReference type="GO" id="GO:0003677">
    <property type="term" value="F:DNA binding"/>
    <property type="evidence" value="ECO:0007669"/>
    <property type="project" value="UniProtKB-KW"/>
</dbReference>
<evidence type="ECO:0000313" key="5">
    <source>
        <dbReference type="EMBL" id="MBK5896213.1"/>
    </source>
</evidence>